<dbReference type="Proteomes" id="UP000567179">
    <property type="component" value="Unassembled WGS sequence"/>
</dbReference>
<dbReference type="OrthoDB" id="422086at2759"/>
<dbReference type="GO" id="GO:0004671">
    <property type="term" value="F:protein C-terminal S-isoprenylcysteine carboxyl O-methyltransferase activity"/>
    <property type="evidence" value="ECO:0007669"/>
    <property type="project" value="UniProtKB-EC"/>
</dbReference>
<keyword evidence="5" id="KW-0256">Endoplasmic reticulum</keyword>
<reference evidence="7 8" key="1">
    <citation type="journal article" date="2020" name="ISME J.">
        <title>Uncovering the hidden diversity of litter-decomposition mechanisms in mushroom-forming fungi.</title>
        <authorList>
            <person name="Floudas D."/>
            <person name="Bentzer J."/>
            <person name="Ahren D."/>
            <person name="Johansson T."/>
            <person name="Persson P."/>
            <person name="Tunlid A."/>
        </authorList>
    </citation>
    <scope>NUCLEOTIDE SEQUENCE [LARGE SCALE GENOMIC DNA]</scope>
    <source>
        <strain evidence="7 8">CBS 101986</strain>
    </source>
</reference>
<name>A0A8H5F334_9AGAR</name>
<feature type="transmembrane region" description="Helical" evidence="5">
    <location>
        <begin position="172"/>
        <end position="190"/>
    </location>
</feature>
<dbReference type="PANTHER" id="PTHR12714:SF9">
    <property type="entry name" value="PROTEIN-S-ISOPRENYLCYSTEINE O-METHYLTRANSFERASE"/>
    <property type="match status" value="1"/>
</dbReference>
<dbReference type="Gene3D" id="1.20.120.1630">
    <property type="match status" value="1"/>
</dbReference>
<keyword evidence="2 5" id="KW-0812">Transmembrane</keyword>
<comment type="subcellular location">
    <subcellularLocation>
        <location evidence="5">Endoplasmic reticulum membrane</location>
        <topology evidence="5">Multi-pass membrane protein</topology>
    </subcellularLocation>
    <subcellularLocation>
        <location evidence="1">Membrane</location>
        <topology evidence="1">Multi-pass membrane protein</topology>
    </subcellularLocation>
</comment>
<dbReference type="GO" id="GO:0005789">
    <property type="term" value="C:endoplasmic reticulum membrane"/>
    <property type="evidence" value="ECO:0007669"/>
    <property type="project" value="UniProtKB-SubCell"/>
</dbReference>
<dbReference type="InterPro" id="IPR007269">
    <property type="entry name" value="ICMT_MeTrfase"/>
</dbReference>
<comment type="catalytic activity">
    <reaction evidence="5">
        <text>[protein]-C-terminal S-[(2E,6E)-farnesyl]-L-cysteine + S-adenosyl-L-methionine = [protein]-C-terminal S-[(2E,6E)-farnesyl]-L-cysteine methyl ester + S-adenosyl-L-homocysteine</text>
        <dbReference type="Rhea" id="RHEA:21672"/>
        <dbReference type="Rhea" id="RHEA-COMP:12125"/>
        <dbReference type="Rhea" id="RHEA-COMP:12126"/>
        <dbReference type="ChEBI" id="CHEBI:57856"/>
        <dbReference type="ChEBI" id="CHEBI:59789"/>
        <dbReference type="ChEBI" id="CHEBI:90510"/>
        <dbReference type="ChEBI" id="CHEBI:90511"/>
        <dbReference type="EC" id="2.1.1.100"/>
    </reaction>
</comment>
<proteinExistence type="inferred from homology"/>
<keyword evidence="3 5" id="KW-1133">Transmembrane helix</keyword>
<dbReference type="PANTHER" id="PTHR12714">
    <property type="entry name" value="PROTEIN-S ISOPRENYLCYSTEINE O-METHYLTRANSFERASE"/>
    <property type="match status" value="1"/>
</dbReference>
<dbReference type="EMBL" id="JAACJJ010000028">
    <property type="protein sequence ID" value="KAF5321508.1"/>
    <property type="molecule type" value="Genomic_DNA"/>
</dbReference>
<protein>
    <recommendedName>
        <fullName evidence="5">Protein-S-isoprenylcysteine O-methyltransferase</fullName>
        <ecNumber evidence="5">2.1.1.100</ecNumber>
    </recommendedName>
</protein>
<evidence type="ECO:0000256" key="5">
    <source>
        <dbReference type="RuleBase" id="RU362022"/>
    </source>
</evidence>
<evidence type="ECO:0000313" key="7">
    <source>
        <dbReference type="EMBL" id="KAF5321508.1"/>
    </source>
</evidence>
<sequence>MTRATTPPAQPPPNPEERAKARSTSLEIVVKQRWTRTLVQAICWSAAMGEIGVVLALQMPRAPHVRTVLAELCAEGQPQNIRATPLFFLGVLVTTVGAYIRWLCYRALGKMFTFEMSIRRDHRLIVDGPYSLVRHPGYTGILMTVTGIVMMYASPSSWARECAIFSTTVGQIAAMAYLSVVLAITVGLILRMSKEDAAMEQTFGSTWDNWAKKVPYKLVPWVY</sequence>
<evidence type="ECO:0000256" key="3">
    <source>
        <dbReference type="ARBA" id="ARBA00022989"/>
    </source>
</evidence>
<evidence type="ECO:0000313" key="8">
    <source>
        <dbReference type="Proteomes" id="UP000567179"/>
    </source>
</evidence>
<keyword evidence="4 5" id="KW-0472">Membrane</keyword>
<feature type="transmembrane region" description="Helical" evidence="5">
    <location>
        <begin position="41"/>
        <end position="59"/>
    </location>
</feature>
<accession>A0A8H5F334</accession>
<dbReference type="AlphaFoldDB" id="A0A8H5F334"/>
<feature type="transmembrane region" description="Helical" evidence="5">
    <location>
        <begin position="129"/>
        <end position="152"/>
    </location>
</feature>
<keyword evidence="8" id="KW-1185">Reference proteome</keyword>
<evidence type="ECO:0000256" key="6">
    <source>
        <dbReference type="SAM" id="MobiDB-lite"/>
    </source>
</evidence>
<dbReference type="GO" id="GO:0032259">
    <property type="term" value="P:methylation"/>
    <property type="evidence" value="ECO:0007669"/>
    <property type="project" value="UniProtKB-KW"/>
</dbReference>
<evidence type="ECO:0000256" key="2">
    <source>
        <dbReference type="ARBA" id="ARBA00022692"/>
    </source>
</evidence>
<dbReference type="Pfam" id="PF04140">
    <property type="entry name" value="ICMT"/>
    <property type="match status" value="1"/>
</dbReference>
<organism evidence="7 8">
    <name type="scientific">Psilocybe cf. subviscida</name>
    <dbReference type="NCBI Taxonomy" id="2480587"/>
    <lineage>
        <taxon>Eukaryota</taxon>
        <taxon>Fungi</taxon>
        <taxon>Dikarya</taxon>
        <taxon>Basidiomycota</taxon>
        <taxon>Agaricomycotina</taxon>
        <taxon>Agaricomycetes</taxon>
        <taxon>Agaricomycetidae</taxon>
        <taxon>Agaricales</taxon>
        <taxon>Agaricineae</taxon>
        <taxon>Strophariaceae</taxon>
        <taxon>Psilocybe</taxon>
    </lineage>
</organism>
<gene>
    <name evidence="7" type="ORF">D9619_001352</name>
</gene>
<keyword evidence="5" id="KW-0489">Methyltransferase</keyword>
<dbReference type="EC" id="2.1.1.100" evidence="5"/>
<evidence type="ECO:0000256" key="4">
    <source>
        <dbReference type="ARBA" id="ARBA00023136"/>
    </source>
</evidence>
<keyword evidence="5" id="KW-0808">Transferase</keyword>
<feature type="transmembrane region" description="Helical" evidence="5">
    <location>
        <begin position="86"/>
        <end position="108"/>
    </location>
</feature>
<feature type="region of interest" description="Disordered" evidence="6">
    <location>
        <begin position="1"/>
        <end position="22"/>
    </location>
</feature>
<comment type="similarity">
    <text evidence="5">Belongs to the class VI-like SAM-binding methyltransferase superfamily. Isoprenylcysteine carboxyl methyltransferase family.</text>
</comment>
<evidence type="ECO:0000256" key="1">
    <source>
        <dbReference type="ARBA" id="ARBA00004141"/>
    </source>
</evidence>
<keyword evidence="5" id="KW-0949">S-adenosyl-L-methionine</keyword>
<comment type="caution">
    <text evidence="7">The sequence shown here is derived from an EMBL/GenBank/DDBJ whole genome shotgun (WGS) entry which is preliminary data.</text>
</comment>